<comment type="subcellular location">
    <subcellularLocation>
        <location evidence="1">Membrane</location>
        <topology evidence="1">Multi-pass membrane protein</topology>
    </subcellularLocation>
</comment>
<keyword evidence="3 8" id="KW-1133">Transmembrane helix</keyword>
<dbReference type="PANTHER" id="PTHR24240">
    <property type="entry name" value="OPSIN"/>
    <property type="match status" value="1"/>
</dbReference>
<evidence type="ECO:0000256" key="2">
    <source>
        <dbReference type="ARBA" id="ARBA00022692"/>
    </source>
</evidence>
<keyword evidence="4" id="KW-0297">G-protein coupled receptor</keyword>
<feature type="transmembrane region" description="Helical" evidence="8">
    <location>
        <begin position="114"/>
        <end position="135"/>
    </location>
</feature>
<dbReference type="GO" id="GO:0016020">
    <property type="term" value="C:membrane"/>
    <property type="evidence" value="ECO:0007669"/>
    <property type="project" value="UniProtKB-SubCell"/>
</dbReference>
<evidence type="ECO:0000259" key="9">
    <source>
        <dbReference type="PROSITE" id="PS50262"/>
    </source>
</evidence>
<dbReference type="InterPro" id="IPR017452">
    <property type="entry name" value="GPCR_Rhodpsn_7TM"/>
</dbReference>
<keyword evidence="2 8" id="KW-0812">Transmembrane</keyword>
<sequence>MDAVKIILLIITSIAVLTNGISFYFLYKKQKKNNYVILCINLCVSDILQSVAGYIPALFFDINMQKATTLCKLSAFFIAFPSFTTIAMLSAMALSRMVLLSLCFQSNQINYKKLFIRIATASWIYGFIWAVLPFLGFSSYTLENTRARCSINFSPKKNVEKLYLILLMAFGFVIPLISIIASCLFTARVITTKYKYFCVTYGKDNDETIRYKEKEKKTFFSFLIMVLSFAVCWTPYATIGCFSAFTSFKIPQWLLHVAAFFGKLSALINPFIYYWKDGLFKKCFLNKRLKATKTFLIKNQETNQVDK</sequence>
<evidence type="ECO:0000256" key="8">
    <source>
        <dbReference type="SAM" id="Phobius"/>
    </source>
</evidence>
<feature type="transmembrane region" description="Helical" evidence="8">
    <location>
        <begin position="34"/>
        <end position="55"/>
    </location>
</feature>
<dbReference type="InterPro" id="IPR050125">
    <property type="entry name" value="GPCR_opsins"/>
</dbReference>
<evidence type="ECO:0000256" key="4">
    <source>
        <dbReference type="ARBA" id="ARBA00023040"/>
    </source>
</evidence>
<feature type="transmembrane region" description="Helical" evidence="8">
    <location>
        <begin position="162"/>
        <end position="187"/>
    </location>
</feature>
<keyword evidence="6" id="KW-0675">Receptor</keyword>
<feature type="transmembrane region" description="Helical" evidence="8">
    <location>
        <begin position="253"/>
        <end position="275"/>
    </location>
</feature>
<feature type="transmembrane region" description="Helical" evidence="8">
    <location>
        <begin position="219"/>
        <end position="247"/>
    </location>
</feature>
<proteinExistence type="evidence at transcript level"/>
<dbReference type="EMBL" id="MN822290">
    <property type="protein sequence ID" value="QHF16610.1"/>
    <property type="molecule type" value="mRNA"/>
</dbReference>
<dbReference type="Gene3D" id="1.20.1070.10">
    <property type="entry name" value="Rhodopsin 7-helix transmembrane proteins"/>
    <property type="match status" value="1"/>
</dbReference>
<evidence type="ECO:0000256" key="6">
    <source>
        <dbReference type="ARBA" id="ARBA00023170"/>
    </source>
</evidence>
<organism evidence="10">
    <name type="scientific">Hydra vulgaris</name>
    <name type="common">Hydra</name>
    <name type="synonym">Hydra attenuata</name>
    <dbReference type="NCBI Taxonomy" id="6087"/>
    <lineage>
        <taxon>Eukaryota</taxon>
        <taxon>Metazoa</taxon>
        <taxon>Cnidaria</taxon>
        <taxon>Hydrozoa</taxon>
        <taxon>Hydroidolina</taxon>
        <taxon>Anthoathecata</taxon>
        <taxon>Aplanulata</taxon>
        <taxon>Hydridae</taxon>
        <taxon>Hydra</taxon>
    </lineage>
</organism>
<feature type="domain" description="G-protein coupled receptors family 1 profile" evidence="9">
    <location>
        <begin position="18"/>
        <end position="273"/>
    </location>
</feature>
<dbReference type="AlphaFoldDB" id="A0A857GWW8"/>
<dbReference type="GO" id="GO:0004930">
    <property type="term" value="F:G protein-coupled receptor activity"/>
    <property type="evidence" value="ECO:0007669"/>
    <property type="project" value="UniProtKB-KW"/>
</dbReference>
<dbReference type="SUPFAM" id="SSF81321">
    <property type="entry name" value="Family A G protein-coupled receptor-like"/>
    <property type="match status" value="1"/>
</dbReference>
<dbReference type="InterPro" id="IPR000276">
    <property type="entry name" value="GPCR_Rhodpsn"/>
</dbReference>
<gene>
    <name evidence="10" type="primary">OpD36</name>
</gene>
<name>A0A857GWW8_HYDVU</name>
<reference evidence="10" key="1">
    <citation type="journal article" date="2019" name="BMC Genomics">
        <title>Molecular evolution and expression of opsin genes in Hydra vulgaris.</title>
        <authorList>
            <person name="Macias-Munoz A."/>
            <person name="Murad R."/>
            <person name="Mortazavi A."/>
        </authorList>
    </citation>
    <scope>NUCLEOTIDE SEQUENCE</scope>
</reference>
<feature type="transmembrane region" description="Helical" evidence="8">
    <location>
        <begin position="6"/>
        <end position="27"/>
    </location>
</feature>
<evidence type="ECO:0000256" key="1">
    <source>
        <dbReference type="ARBA" id="ARBA00004141"/>
    </source>
</evidence>
<keyword evidence="5 8" id="KW-0472">Membrane</keyword>
<evidence type="ECO:0000256" key="7">
    <source>
        <dbReference type="ARBA" id="ARBA00023224"/>
    </source>
</evidence>
<evidence type="ECO:0000256" key="5">
    <source>
        <dbReference type="ARBA" id="ARBA00023136"/>
    </source>
</evidence>
<evidence type="ECO:0000256" key="3">
    <source>
        <dbReference type="ARBA" id="ARBA00022989"/>
    </source>
</evidence>
<evidence type="ECO:0000313" key="10">
    <source>
        <dbReference type="EMBL" id="QHF16610.1"/>
    </source>
</evidence>
<dbReference type="OrthoDB" id="5948546at2759"/>
<protein>
    <submittedName>
        <fullName evidence="10">Opsin</fullName>
    </submittedName>
</protein>
<dbReference type="PRINTS" id="PR00237">
    <property type="entry name" value="GPCRRHODOPSN"/>
</dbReference>
<keyword evidence="7" id="KW-0807">Transducer</keyword>
<feature type="transmembrane region" description="Helical" evidence="8">
    <location>
        <begin position="75"/>
        <end position="94"/>
    </location>
</feature>
<accession>A0A857GWW8</accession>
<dbReference type="Pfam" id="PF00001">
    <property type="entry name" value="7tm_1"/>
    <property type="match status" value="1"/>
</dbReference>
<dbReference type="PROSITE" id="PS50262">
    <property type="entry name" value="G_PROTEIN_RECEP_F1_2"/>
    <property type="match status" value="1"/>
</dbReference>